<dbReference type="InterPro" id="IPR009362">
    <property type="entry name" value="YhcG_C"/>
</dbReference>
<dbReference type="Pfam" id="PF17761">
    <property type="entry name" value="DUF1016_N"/>
    <property type="match status" value="1"/>
</dbReference>
<reference evidence="3" key="1">
    <citation type="submission" date="2020-05" db="EMBL/GenBank/DDBJ databases">
        <title>Genomic Encyclopedia of Type Strains, Phase IV (KMG-V): Genome sequencing to study the core and pangenomes of soil and plant-associated prokaryotes.</title>
        <authorList>
            <person name="Whitman W."/>
        </authorList>
    </citation>
    <scope>NUCLEOTIDE SEQUENCE</scope>
    <source>
        <strain evidence="3">16F</strain>
    </source>
</reference>
<sequence>MNKDQTISVDFIKQIKQQILSSRYVVAKIANAESLKLYYSIGKSVEEQAQIENWGAKVLEMVSARLQQELPGLRGFSASNLKKMRQFYKRWNTSIVIGSLPTNRLENKTEIIENEVNRIGSLLTNQMKDEENINAFYSISFTHHFEIISAIKNEEYCWYYIKNTAGNFWTVAHLRNELKNKSHLQNHKLPNNFEKSMPNNLSKRAINTFKDQYLLDFVNVEDADDDIDERILEQKIILNIKKFLMALGNDFTFMGNQYRLKVSDDEYFVDLLFFHRGLQSLVAFELKKGKFKPEYIGKMNFYLSALDDLVKQPHENPSIGIILCKEKDDRKVEYSFRDFSKPMGVSTYKTSEKLPPELQKALPDAKTLKKLLD</sequence>
<keyword evidence="4" id="KW-1185">Reference proteome</keyword>
<keyword evidence="3" id="KW-0540">Nuclease</keyword>
<organism evidence="3 4">
    <name type="scientific">Frigoriflavimonas asaccharolytica</name>
    <dbReference type="NCBI Taxonomy" id="2735899"/>
    <lineage>
        <taxon>Bacteria</taxon>
        <taxon>Pseudomonadati</taxon>
        <taxon>Bacteroidota</taxon>
        <taxon>Flavobacteriia</taxon>
        <taxon>Flavobacteriales</taxon>
        <taxon>Weeksellaceae</taxon>
        <taxon>Frigoriflavimonas</taxon>
    </lineage>
</organism>
<comment type="caution">
    <text evidence="3">The sequence shown here is derived from an EMBL/GenBank/DDBJ whole genome shotgun (WGS) entry which is preliminary data.</text>
</comment>
<accession>A0A8J8GAJ2</accession>
<dbReference type="Proteomes" id="UP000610746">
    <property type="component" value="Unassembled WGS sequence"/>
</dbReference>
<dbReference type="InterPro" id="IPR041527">
    <property type="entry name" value="YhcG_N"/>
</dbReference>
<evidence type="ECO:0000259" key="2">
    <source>
        <dbReference type="Pfam" id="PF17761"/>
    </source>
</evidence>
<keyword evidence="3" id="KW-0378">Hydrolase</keyword>
<feature type="domain" description="YhcG PDDEXK nuclease" evidence="1">
    <location>
        <begin position="208"/>
        <end position="363"/>
    </location>
</feature>
<dbReference type="PANTHER" id="PTHR30547:SF0">
    <property type="entry name" value="BLR8175 PROTEIN"/>
    <property type="match status" value="1"/>
</dbReference>
<evidence type="ECO:0000259" key="1">
    <source>
        <dbReference type="Pfam" id="PF06250"/>
    </source>
</evidence>
<dbReference type="InterPro" id="IPR011856">
    <property type="entry name" value="tRNA_endonuc-like_dom_sf"/>
</dbReference>
<dbReference type="GO" id="GO:0003676">
    <property type="term" value="F:nucleic acid binding"/>
    <property type="evidence" value="ECO:0007669"/>
    <property type="project" value="InterPro"/>
</dbReference>
<dbReference type="Pfam" id="PF06250">
    <property type="entry name" value="YhcG_C"/>
    <property type="match status" value="1"/>
</dbReference>
<dbReference type="InterPro" id="IPR053148">
    <property type="entry name" value="PD-DEXK-like_domain"/>
</dbReference>
<dbReference type="EMBL" id="JABSNO010000006">
    <property type="protein sequence ID" value="NRS92077.1"/>
    <property type="molecule type" value="Genomic_DNA"/>
</dbReference>
<keyword evidence="3" id="KW-0255">Endonuclease</keyword>
<dbReference type="AlphaFoldDB" id="A0A8J8GAJ2"/>
<proteinExistence type="predicted"/>
<evidence type="ECO:0000313" key="4">
    <source>
        <dbReference type="Proteomes" id="UP000610746"/>
    </source>
</evidence>
<gene>
    <name evidence="3" type="ORF">HNQ03_001144</name>
</gene>
<name>A0A8J8GAJ2_9FLAO</name>
<protein>
    <submittedName>
        <fullName evidence="3">Putative nuclease of restriction endonuclease-like (RecB) superfamily</fullName>
    </submittedName>
</protein>
<evidence type="ECO:0000313" key="3">
    <source>
        <dbReference type="EMBL" id="NRS92077.1"/>
    </source>
</evidence>
<dbReference type="PANTHER" id="PTHR30547">
    <property type="entry name" value="UNCHARACTERIZED PROTEIN YHCG-RELATED"/>
    <property type="match status" value="1"/>
</dbReference>
<dbReference type="Gene3D" id="3.40.1350.10">
    <property type="match status" value="1"/>
</dbReference>
<dbReference type="GO" id="GO:0004519">
    <property type="term" value="F:endonuclease activity"/>
    <property type="evidence" value="ECO:0007669"/>
    <property type="project" value="UniProtKB-KW"/>
</dbReference>
<feature type="domain" description="YhcG N-terminal" evidence="2">
    <location>
        <begin position="14"/>
        <end position="183"/>
    </location>
</feature>
<dbReference type="RefSeq" id="WP_173778691.1">
    <property type="nucleotide sequence ID" value="NZ_JABSNO010000006.1"/>
</dbReference>